<evidence type="ECO:0000313" key="2">
    <source>
        <dbReference type="Proteomes" id="UP000736787"/>
    </source>
</evidence>
<accession>A0A8T1DVV5</accession>
<name>A0A8T1DVV5_9STRA</name>
<dbReference type="EMBL" id="RCMK01000175">
    <property type="protein sequence ID" value="KAG2945740.1"/>
    <property type="molecule type" value="Genomic_DNA"/>
</dbReference>
<sequence>MLLVKAWKGRLSTGRAMASNDGAPIITRCVTVELYIPRPSGCIKRA</sequence>
<evidence type="ECO:0000313" key="1">
    <source>
        <dbReference type="EMBL" id="KAG2945740.1"/>
    </source>
</evidence>
<organism evidence="1 2">
    <name type="scientific">Phytophthora cactorum</name>
    <dbReference type="NCBI Taxonomy" id="29920"/>
    <lineage>
        <taxon>Eukaryota</taxon>
        <taxon>Sar</taxon>
        <taxon>Stramenopiles</taxon>
        <taxon>Oomycota</taxon>
        <taxon>Peronosporomycetes</taxon>
        <taxon>Peronosporales</taxon>
        <taxon>Peronosporaceae</taxon>
        <taxon>Phytophthora</taxon>
    </lineage>
</organism>
<protein>
    <submittedName>
        <fullName evidence="1">Uncharacterized protein</fullName>
    </submittedName>
</protein>
<dbReference type="AlphaFoldDB" id="A0A8T1DVV5"/>
<dbReference type="Proteomes" id="UP000736787">
    <property type="component" value="Unassembled WGS sequence"/>
</dbReference>
<gene>
    <name evidence="1" type="ORF">PC117_g8200</name>
</gene>
<proteinExistence type="predicted"/>
<reference evidence="1" key="1">
    <citation type="submission" date="2018-10" db="EMBL/GenBank/DDBJ databases">
        <title>Effector identification in a new, highly contiguous assembly of the strawberry crown rot pathogen Phytophthora cactorum.</title>
        <authorList>
            <person name="Armitage A.D."/>
            <person name="Nellist C.F."/>
            <person name="Bates H."/>
            <person name="Vickerstaff R.J."/>
            <person name="Harrison R.J."/>
        </authorList>
    </citation>
    <scope>NUCLEOTIDE SEQUENCE</scope>
    <source>
        <strain evidence="1">4040</strain>
    </source>
</reference>
<comment type="caution">
    <text evidence="1">The sequence shown here is derived from an EMBL/GenBank/DDBJ whole genome shotgun (WGS) entry which is preliminary data.</text>
</comment>